<dbReference type="FunFam" id="3.30.390.50:FF:000001">
    <property type="entry name" value="Xanthine dehydrogenase oxidase"/>
    <property type="match status" value="1"/>
</dbReference>
<dbReference type="PROSITE" id="PS00197">
    <property type="entry name" value="2FE2S_FER_1"/>
    <property type="match status" value="1"/>
</dbReference>
<evidence type="ECO:0000256" key="13">
    <source>
        <dbReference type="ARBA" id="ARBA00023014"/>
    </source>
</evidence>
<dbReference type="Gene3D" id="3.10.20.30">
    <property type="match status" value="1"/>
</dbReference>
<dbReference type="InterPro" id="IPR014307">
    <property type="entry name" value="Xanthine_DH_ssu"/>
</dbReference>
<dbReference type="InterPro" id="IPR036683">
    <property type="entry name" value="CO_DH_flav_C_dom_sf"/>
</dbReference>
<evidence type="ECO:0000256" key="4">
    <source>
        <dbReference type="ARBA" id="ARBA00011738"/>
    </source>
</evidence>
<dbReference type="SUPFAM" id="SSF56176">
    <property type="entry name" value="FAD-binding/transporter-associated domain-like"/>
    <property type="match status" value="1"/>
</dbReference>
<feature type="binding site" evidence="20">
    <location>
        <begin position="355"/>
        <end position="362"/>
    </location>
    <ligand>
        <name>FAD</name>
        <dbReference type="ChEBI" id="CHEBI:57692"/>
    </ligand>
</feature>
<comment type="catalytic activity">
    <reaction evidence="18">
        <text>hypoxanthine + NAD(+) + H2O = xanthine + NADH + H(+)</text>
        <dbReference type="Rhea" id="RHEA:24670"/>
        <dbReference type="ChEBI" id="CHEBI:15377"/>
        <dbReference type="ChEBI" id="CHEBI:15378"/>
        <dbReference type="ChEBI" id="CHEBI:17368"/>
        <dbReference type="ChEBI" id="CHEBI:17712"/>
        <dbReference type="ChEBI" id="CHEBI:57540"/>
        <dbReference type="ChEBI" id="CHEBI:57945"/>
        <dbReference type="EC" id="1.17.1.4"/>
    </reaction>
</comment>
<dbReference type="SMART" id="SM01008">
    <property type="entry name" value="Ald_Xan_dh_C"/>
    <property type="match status" value="1"/>
</dbReference>
<feature type="binding site" evidence="21">
    <location>
        <position position="149"/>
    </location>
    <ligand>
        <name>[2Fe-2S] cluster</name>
        <dbReference type="ChEBI" id="CHEBI:190135"/>
        <label>1</label>
    </ligand>
</feature>
<feature type="binding site" evidence="20">
    <location>
        <position position="1111"/>
    </location>
    <ligand>
        <name>substrate</name>
    </ligand>
</feature>
<feature type="binding site" evidence="21">
    <location>
        <position position="1013"/>
    </location>
    <ligand>
        <name>Mo-molybdopterin</name>
        <dbReference type="ChEBI" id="CHEBI:71302"/>
    </ligand>
    <ligandPart>
        <name>Mo</name>
        <dbReference type="ChEBI" id="CHEBI:28685"/>
    </ligandPart>
</feature>
<dbReference type="SUPFAM" id="SSF54292">
    <property type="entry name" value="2Fe-2S ferredoxin-like"/>
    <property type="match status" value="1"/>
</dbReference>
<evidence type="ECO:0000313" key="25">
    <source>
        <dbReference type="EMBL" id="ROT74970.1"/>
    </source>
</evidence>
<dbReference type="GO" id="GO:0004854">
    <property type="term" value="F:xanthine dehydrogenase activity"/>
    <property type="evidence" value="ECO:0007669"/>
    <property type="project" value="UniProtKB-EC"/>
</dbReference>
<evidence type="ECO:0000256" key="19">
    <source>
        <dbReference type="PIRSR" id="PIRSR000127-1"/>
    </source>
</evidence>
<dbReference type="InterPro" id="IPR046867">
    <property type="entry name" value="AldOxase/xan_DH_MoCoBD2"/>
</dbReference>
<evidence type="ECO:0000256" key="5">
    <source>
        <dbReference type="ARBA" id="ARBA00013123"/>
    </source>
</evidence>
<evidence type="ECO:0000256" key="17">
    <source>
        <dbReference type="ARBA" id="ARBA00049017"/>
    </source>
</evidence>
<dbReference type="GO" id="GO:0051537">
    <property type="term" value="F:2 iron, 2 sulfur cluster binding"/>
    <property type="evidence" value="ECO:0007669"/>
    <property type="project" value="UniProtKB-KW"/>
</dbReference>
<evidence type="ECO:0000256" key="6">
    <source>
        <dbReference type="ARBA" id="ARBA00022505"/>
    </source>
</evidence>
<keyword evidence="15" id="KW-0576">Peroxisome</keyword>
<evidence type="ECO:0000256" key="22">
    <source>
        <dbReference type="SAM" id="MobiDB-lite"/>
    </source>
</evidence>
<dbReference type="InterPro" id="IPR016166">
    <property type="entry name" value="FAD-bd_PCMH"/>
</dbReference>
<dbReference type="InterPro" id="IPR016208">
    <property type="entry name" value="Ald_Oxase/xanthine_DH-like"/>
</dbReference>
<feature type="binding site" evidence="21">
    <location>
        <position position="192"/>
    </location>
    <ligand>
        <name>[2Fe-2S] cluster</name>
        <dbReference type="ChEBI" id="CHEBI:190135"/>
        <label>2</label>
    </ligand>
</feature>
<dbReference type="InterPro" id="IPR016169">
    <property type="entry name" value="FAD-bd_PCMH_sub2"/>
</dbReference>
<comment type="catalytic activity">
    <reaction evidence="17">
        <text>xanthine + NAD(+) + H2O = urate + NADH + H(+)</text>
        <dbReference type="Rhea" id="RHEA:16669"/>
        <dbReference type="ChEBI" id="CHEBI:15377"/>
        <dbReference type="ChEBI" id="CHEBI:15378"/>
        <dbReference type="ChEBI" id="CHEBI:17712"/>
        <dbReference type="ChEBI" id="CHEBI:17775"/>
        <dbReference type="ChEBI" id="CHEBI:57540"/>
        <dbReference type="ChEBI" id="CHEBI:57945"/>
        <dbReference type="EC" id="1.17.1.4"/>
    </reaction>
</comment>
<feature type="binding site" evidence="21">
    <location>
        <position position="224"/>
    </location>
    <ligand>
        <name>[2Fe-2S] cluster</name>
        <dbReference type="ChEBI" id="CHEBI:190135"/>
        <label>2</label>
    </ligand>
</feature>
<evidence type="ECO:0000256" key="14">
    <source>
        <dbReference type="ARBA" id="ARBA00023027"/>
    </source>
</evidence>
<dbReference type="OrthoDB" id="8300278at2759"/>
<comment type="subunit">
    <text evidence="4">Homodimer.</text>
</comment>
<feature type="binding site" evidence="21">
    <location>
        <position position="119"/>
    </location>
    <ligand>
        <name>[2Fe-2S] cluster</name>
        <dbReference type="ChEBI" id="CHEBI:190135"/>
        <label>1</label>
    </ligand>
</feature>
<evidence type="ECO:0000256" key="1">
    <source>
        <dbReference type="ARBA" id="ARBA00001974"/>
    </source>
</evidence>
<dbReference type="InterPro" id="IPR036318">
    <property type="entry name" value="FAD-bd_PCMH-like_sf"/>
</dbReference>
<evidence type="ECO:0000313" key="26">
    <source>
        <dbReference type="Proteomes" id="UP000283509"/>
    </source>
</evidence>
<evidence type="ECO:0000256" key="15">
    <source>
        <dbReference type="ARBA" id="ARBA00023140"/>
    </source>
</evidence>
<dbReference type="NCBIfam" id="TIGR02963">
    <property type="entry name" value="xanthine_xdhA"/>
    <property type="match status" value="1"/>
</dbReference>
<comment type="cofactor">
    <cofactor evidence="16">
        <name>[2Fe-2S] cluster</name>
        <dbReference type="ChEBI" id="CHEBI:190135"/>
    </cofactor>
</comment>
<dbReference type="InterPro" id="IPR016167">
    <property type="entry name" value="FAD-bd_PCMH_sub1"/>
</dbReference>
<dbReference type="InterPro" id="IPR008274">
    <property type="entry name" value="AldOxase/xan_DH_MoCoBD1"/>
</dbReference>
<evidence type="ECO:0000256" key="7">
    <source>
        <dbReference type="ARBA" id="ARBA00022630"/>
    </source>
</evidence>
<dbReference type="SUPFAM" id="SSF54665">
    <property type="entry name" value="CO dehydrogenase molybdoprotein N-domain-like"/>
    <property type="match status" value="1"/>
</dbReference>
<dbReference type="InterPro" id="IPR036010">
    <property type="entry name" value="2Fe-2S_ferredoxin-like_sf"/>
</dbReference>
<keyword evidence="8 21" id="KW-0001">2Fe-2S</keyword>
<evidence type="ECO:0000259" key="24">
    <source>
        <dbReference type="PROSITE" id="PS51387"/>
    </source>
</evidence>
<dbReference type="Gene3D" id="3.90.1170.50">
    <property type="entry name" value="Aldehyde oxidase/xanthine dehydrogenase, a/b hammerhead"/>
    <property type="match status" value="1"/>
</dbReference>
<dbReference type="SUPFAM" id="SSF56003">
    <property type="entry name" value="Molybdenum cofactor-binding domain"/>
    <property type="match status" value="1"/>
</dbReference>
<comment type="subcellular location">
    <subcellularLocation>
        <location evidence="2">Peroxisome</location>
    </subcellularLocation>
</comment>
<comment type="similarity">
    <text evidence="3">Belongs to the xanthine dehydrogenase family.</text>
</comment>
<organism evidence="25 26">
    <name type="scientific">Penaeus vannamei</name>
    <name type="common">Whiteleg shrimp</name>
    <name type="synonym">Litopenaeus vannamei</name>
    <dbReference type="NCBI Taxonomy" id="6689"/>
    <lineage>
        <taxon>Eukaryota</taxon>
        <taxon>Metazoa</taxon>
        <taxon>Ecdysozoa</taxon>
        <taxon>Arthropoda</taxon>
        <taxon>Crustacea</taxon>
        <taxon>Multicrustacea</taxon>
        <taxon>Malacostraca</taxon>
        <taxon>Eumalacostraca</taxon>
        <taxon>Eucarida</taxon>
        <taxon>Decapoda</taxon>
        <taxon>Dendrobranchiata</taxon>
        <taxon>Penaeoidea</taxon>
        <taxon>Penaeidae</taxon>
        <taxon>Penaeus</taxon>
    </lineage>
</organism>
<feature type="binding site" evidence="21">
    <location>
        <position position="226"/>
    </location>
    <ligand>
        <name>[2Fe-2S] cluster</name>
        <dbReference type="ChEBI" id="CHEBI:190135"/>
        <label>2</label>
    </ligand>
</feature>
<dbReference type="Gene3D" id="1.10.150.120">
    <property type="entry name" value="[2Fe-2S]-binding domain"/>
    <property type="match status" value="1"/>
</dbReference>
<dbReference type="InterPro" id="IPR005107">
    <property type="entry name" value="CO_DH_flav_C"/>
</dbReference>
<dbReference type="InterPro" id="IPR006058">
    <property type="entry name" value="2Fe2S_fd_BS"/>
</dbReference>
<comment type="caution">
    <text evidence="25">The sequence shown here is derived from an EMBL/GenBank/DDBJ whole genome shotgun (WGS) entry which is preliminary data.</text>
</comment>
<dbReference type="SUPFAM" id="SSF47741">
    <property type="entry name" value="CO dehydrogenase ISP C-domain like"/>
    <property type="match status" value="1"/>
</dbReference>
<keyword evidence="9 21" id="KW-0479">Metal-binding</keyword>
<comment type="cofactor">
    <cofactor evidence="21">
        <name>Mo-molybdopterin</name>
        <dbReference type="ChEBI" id="CHEBI:71302"/>
    </cofactor>
    <text evidence="21">Binds 1 Mo-molybdopterin (Mo-MPT) cofactor per subunit.</text>
</comment>
<feature type="compositionally biased region" description="Polar residues" evidence="22">
    <location>
        <begin position="264"/>
        <end position="279"/>
    </location>
</feature>
<keyword evidence="6 21" id="KW-0500">Molybdenum</keyword>
<evidence type="ECO:0000256" key="20">
    <source>
        <dbReference type="PIRSR" id="PIRSR000127-2"/>
    </source>
</evidence>
<dbReference type="GO" id="GO:0005777">
    <property type="term" value="C:peroxisome"/>
    <property type="evidence" value="ECO:0007669"/>
    <property type="project" value="UniProtKB-SubCell"/>
</dbReference>
<feature type="binding site" evidence="21">
    <location>
        <position position="127"/>
    </location>
    <ligand>
        <name>[2Fe-2S] cluster</name>
        <dbReference type="ChEBI" id="CHEBI:190135"/>
        <label>1</label>
    </ligand>
</feature>
<dbReference type="SUPFAM" id="SSF55447">
    <property type="entry name" value="CO dehydrogenase flavoprotein C-terminal domain-like"/>
    <property type="match status" value="1"/>
</dbReference>
<evidence type="ECO:0000256" key="21">
    <source>
        <dbReference type="PIRSR" id="PIRSR000127-3"/>
    </source>
</evidence>
<feature type="binding site" evidence="20">
    <location>
        <position position="521"/>
    </location>
    <ligand>
        <name>FAD</name>
        <dbReference type="ChEBI" id="CHEBI:57692"/>
    </ligand>
</feature>
<gene>
    <name evidence="25" type="ORF">C7M84_006503</name>
</gene>
<protein>
    <recommendedName>
        <fullName evidence="5">xanthine dehydrogenase</fullName>
        <ecNumber evidence="5">1.17.1.4</ecNumber>
    </recommendedName>
</protein>
<dbReference type="EC" id="1.17.1.4" evidence="5"/>
<dbReference type="EMBL" id="QCYY01001826">
    <property type="protein sequence ID" value="ROT74970.1"/>
    <property type="molecule type" value="Genomic_DNA"/>
</dbReference>
<evidence type="ECO:0000256" key="11">
    <source>
        <dbReference type="ARBA" id="ARBA00023002"/>
    </source>
</evidence>
<evidence type="ECO:0000256" key="9">
    <source>
        <dbReference type="ARBA" id="ARBA00022723"/>
    </source>
</evidence>
<comment type="cofactor">
    <cofactor evidence="21">
        <name>[2Fe-2S] cluster</name>
        <dbReference type="ChEBI" id="CHEBI:190135"/>
    </cofactor>
    <text evidence="21">Binds 2 [2Fe-2S] clusters.</text>
</comment>
<feature type="binding site" evidence="21">
    <location>
        <position position="899"/>
    </location>
    <ligand>
        <name>Mo-molybdopterin</name>
        <dbReference type="ChEBI" id="CHEBI:71302"/>
    </ligand>
    <ligandPart>
        <name>Mo</name>
        <dbReference type="ChEBI" id="CHEBI:28685"/>
    </ligandPart>
</feature>
<dbReference type="PIRSF" id="PIRSF000127">
    <property type="entry name" value="Xanthine_DH"/>
    <property type="match status" value="1"/>
</dbReference>
<dbReference type="PROSITE" id="PS51387">
    <property type="entry name" value="FAD_PCMH"/>
    <property type="match status" value="1"/>
</dbReference>
<dbReference type="FunFam" id="3.30.365.10:FF:000003">
    <property type="entry name" value="Aldehyde oxidase 1"/>
    <property type="match status" value="1"/>
</dbReference>
<evidence type="ECO:0000256" key="18">
    <source>
        <dbReference type="ARBA" id="ARBA00049517"/>
    </source>
</evidence>
<feature type="binding site" evidence="21">
    <location>
        <position position="868"/>
    </location>
    <ligand>
        <name>Mo-molybdopterin</name>
        <dbReference type="ChEBI" id="CHEBI:71302"/>
    </ligand>
    <ligandPart>
        <name>Mo</name>
        <dbReference type="ChEBI" id="CHEBI:28685"/>
    </ligandPart>
</feature>
<dbReference type="FunFam" id="3.30.465.10:FF:000004">
    <property type="entry name" value="Xanthine dehydrogenase/oxidase"/>
    <property type="match status" value="1"/>
</dbReference>
<reference evidence="25 26" key="2">
    <citation type="submission" date="2019-01" db="EMBL/GenBank/DDBJ databases">
        <title>The decoding of complex shrimp genome reveals the adaptation for benthos swimmer, frequently molting mechanism and breeding impact on genome.</title>
        <authorList>
            <person name="Sun Y."/>
            <person name="Gao Y."/>
            <person name="Yu Y."/>
        </authorList>
    </citation>
    <scope>NUCLEOTIDE SEQUENCE [LARGE SCALE GENOMIC DNA]</scope>
    <source>
        <tissue evidence="25">Muscle</tissue>
    </source>
</reference>
<dbReference type="STRING" id="6689.A0A3R7STX5"/>
<dbReference type="SMART" id="SM01092">
    <property type="entry name" value="CO_deh_flav_C"/>
    <property type="match status" value="1"/>
</dbReference>
<keyword evidence="14" id="KW-0520">NAD</keyword>
<dbReference type="InterPro" id="IPR002888">
    <property type="entry name" value="2Fe-2S-bd"/>
</dbReference>
<dbReference type="Gene3D" id="3.30.465.10">
    <property type="match status" value="1"/>
</dbReference>
<feature type="binding site" evidence="21">
    <location>
        <position position="189"/>
    </location>
    <ligand>
        <name>[2Fe-2S] cluster</name>
        <dbReference type="ChEBI" id="CHEBI:190135"/>
        <label>2</label>
    </ligand>
</feature>
<name>A0A3R7STX5_PENVA</name>
<dbReference type="Pfam" id="PF20256">
    <property type="entry name" value="MoCoBD_2"/>
    <property type="match status" value="1"/>
</dbReference>
<dbReference type="Gene3D" id="3.30.365.10">
    <property type="entry name" value="Aldehyde oxidase/xanthine dehydrogenase, molybdopterin binding domain"/>
    <property type="match status" value="4"/>
</dbReference>
<feature type="binding site" evidence="20">
    <location>
        <position position="458"/>
    </location>
    <ligand>
        <name>FAD</name>
        <dbReference type="ChEBI" id="CHEBI:57692"/>
    </ligand>
</feature>
<dbReference type="PROSITE" id="PS51085">
    <property type="entry name" value="2FE2S_FER_2"/>
    <property type="match status" value="1"/>
</dbReference>
<evidence type="ECO:0000256" key="16">
    <source>
        <dbReference type="ARBA" id="ARBA00034078"/>
    </source>
</evidence>
<accession>A0A3R7STX5</accession>
<dbReference type="Gene3D" id="3.30.43.10">
    <property type="entry name" value="Uridine Diphospho-n-acetylenolpyruvylglucosamine Reductase, domain 2"/>
    <property type="match status" value="1"/>
</dbReference>
<feature type="binding site" evidence="20">
    <location>
        <position position="503"/>
    </location>
    <ligand>
        <name>FAD</name>
        <dbReference type="ChEBI" id="CHEBI:57692"/>
    </ligand>
</feature>
<dbReference type="Pfam" id="PF00941">
    <property type="entry name" value="FAD_binding_5"/>
    <property type="match status" value="1"/>
</dbReference>
<dbReference type="FunFam" id="3.30.365.10:FF:000001">
    <property type="entry name" value="Xanthine dehydrogenase oxidase"/>
    <property type="match status" value="1"/>
</dbReference>
<proteinExistence type="inferred from homology"/>
<dbReference type="InterPro" id="IPR037165">
    <property type="entry name" value="AldOxase/xan_DH_Mopterin-bd_sf"/>
</dbReference>
<keyword evidence="10 20" id="KW-0274">FAD</keyword>
<evidence type="ECO:0000256" key="8">
    <source>
        <dbReference type="ARBA" id="ARBA00022714"/>
    </source>
</evidence>
<dbReference type="InterPro" id="IPR012675">
    <property type="entry name" value="Beta-grasp_dom_sf"/>
</dbReference>
<dbReference type="FunFam" id="3.30.365.10:FF:000004">
    <property type="entry name" value="Xanthine dehydrogenase oxidase"/>
    <property type="match status" value="1"/>
</dbReference>
<evidence type="ECO:0000256" key="3">
    <source>
        <dbReference type="ARBA" id="ARBA00006849"/>
    </source>
</evidence>
<evidence type="ECO:0000256" key="10">
    <source>
        <dbReference type="ARBA" id="ARBA00022827"/>
    </source>
</evidence>
<sequence>MAMVGRDTITDPKAADGTRTLLYSVRLTQETHVYANLPCSPYANLPFHPHAHPEPDLYAHNSPSQHLSWCPKSTLLGSAGTDLSSAQRWTVAGTTPALTSLARIVFYSTVRLCGTKSGCGEGGCGACTVMVSRYDRRRDEVRHYSIVACLAPVAAVHGMAVTTVEGIGSTQTRLHAVQERIARAHGSQCGFCTPGIVMSMYTLLRNHPKPSMEQLDEYFTGNLCRCTGYRPILEGYRGFTTDGSAGGGCGRKDCCKLRTQGCQEGTTSNEASNGTSNGDVSDGSRVTDISHVLYDAEDFQPYDSSQELIFPPELKTRDEWDSQYLEFKGDRVSYLRPVSLAQLLDLKAEHPEAQVVAGNTEVGIDVKFKNKSYPVLLNPAIIPEVTAVKVTQTGVTFGSSVTLSDIEETLREQVNTKPEYRTRVFSAILEMLRWFGGKQIRNVATLGGNIMTSSPISDLNPLLAAAGARLTVQSKAKGEREVAMDQSFFTAYRQNAIRPEEVLMAVHIPYTEQNEYFLGYKQARRRDDDIAIVNAGMRVAFRPDSIAVEQLRLAFGGMAPTTVMAPATMEELEGRCWDSSLLEAGTSLLLQDLPLSASAPGGMVEYRRALAISFFFKFYLSVRGRLSEQFPSLVDPLTEAEQKATKVHRYIPPKGTQLFQSVPPGQPSLDPIGRPITHASAFKHATGEAVYVDDMPHFEDELQAAPVVSSRAHARILSIDEEAALSMEGVEGFFCWKDLPEERNRIGPITADEELFASKKVTCVGQLIGLVVAKDRATAQRAAKAVRIQYEDIKPCIITIQDAIKEQSWWTPLTIKKGDIEEGFRSSQHILEGEMHVGGQEHFYLETHSHLAVPKGEDGGMEVFSSTQNPSGTQRHVAEALGVPSNLVTCRVKRLGGGFGGKETRVNMLSVPIAIAAASLKRPVRISLDREEDMLMTGGRHPFLGRWKIGFTDKGIFKSIQMDLYSNGGCSLDLTGAVTGYAMLNHDSVYRCENRKVTGYPCKTNLPSNTAFRAFGSPQAIIITEYMVSRVAEFLNMDPDEVRLKNMYVTGDETHYKQTLEKCTVRRCWDEVLSQADYPARREMAKKFNSSNKYTKRGIVALPLKFGIGFTELFLNQAGALVLVYTDGSVLLSHGGTEMGQGLHTKMIQVASRALKIPVTRIYVDETSTDKVPNASSTAASLSSDLYGMAVLNACNTIMQRLEPYMAANPKGGWDGWVKAAYFDRVSLSATGFYKTPGISGYNFEKNEGRPFNYYCFGAAVTEVEVDCLTGDHSVLRTDIVMDVGDSLNPAIDIGQVEGAFMQGLGLYTLEELRYSPEGVLLTRGPGTYKIPGFQDIPREFNVSLLRGAPNPRAVFSSKAVGEPPLLLATSVFYAIKQAVASARADQGFDPVFRLDSPATAERIRMACQDSLTQKVEPAVLDNERPWSVTV</sequence>
<feature type="binding site" evidence="20">
    <location>
        <position position="903"/>
    </location>
    <ligand>
        <name>substrate</name>
    </ligand>
</feature>
<dbReference type="InterPro" id="IPR036884">
    <property type="entry name" value="2Fe-2S-bd_dom_sf"/>
</dbReference>
<dbReference type="Proteomes" id="UP000283509">
    <property type="component" value="Unassembled WGS sequence"/>
</dbReference>
<reference evidence="25 26" key="1">
    <citation type="submission" date="2018-04" db="EMBL/GenBank/DDBJ databases">
        <authorList>
            <person name="Zhang X."/>
            <person name="Yuan J."/>
            <person name="Li F."/>
            <person name="Xiang J."/>
        </authorList>
    </citation>
    <scope>NUCLEOTIDE SEQUENCE [LARGE SCALE GENOMIC DNA]</scope>
    <source>
        <tissue evidence="25">Muscle</tissue>
    </source>
</reference>
<evidence type="ECO:0000259" key="23">
    <source>
        <dbReference type="PROSITE" id="PS51085"/>
    </source>
</evidence>
<dbReference type="Pfam" id="PF01315">
    <property type="entry name" value="Ald_Xan_dh_C"/>
    <property type="match status" value="1"/>
</dbReference>
<keyword evidence="11" id="KW-0560">Oxidoreductase</keyword>
<dbReference type="GO" id="GO:0071949">
    <property type="term" value="F:FAD binding"/>
    <property type="evidence" value="ECO:0007669"/>
    <property type="project" value="InterPro"/>
</dbReference>
<feature type="binding site" evidence="21">
    <location>
        <position position="1180"/>
    </location>
    <ligand>
        <name>Mo-molybdopterin</name>
        <dbReference type="ChEBI" id="CHEBI:71302"/>
    </ligand>
    <ligandPart>
        <name>Mo</name>
        <dbReference type="ChEBI" id="CHEBI:28685"/>
    </ligandPart>
</feature>
<dbReference type="Pfam" id="PF02738">
    <property type="entry name" value="MoCoBD_1"/>
    <property type="match status" value="1"/>
</dbReference>
<dbReference type="InterPro" id="IPR036856">
    <property type="entry name" value="Ald_Oxase/Xan_DH_a/b_sf"/>
</dbReference>
<keyword evidence="26" id="KW-1185">Reference proteome</keyword>
<dbReference type="GO" id="GO:0005506">
    <property type="term" value="F:iron ion binding"/>
    <property type="evidence" value="ECO:0007669"/>
    <property type="project" value="InterPro"/>
</dbReference>
<dbReference type="Gene3D" id="3.30.390.50">
    <property type="entry name" value="CO dehydrogenase flavoprotein, C-terminal domain"/>
    <property type="match status" value="1"/>
</dbReference>
<keyword evidence="12 21" id="KW-0408">Iron</keyword>
<dbReference type="FunFam" id="3.30.43.10:FF:000001">
    <property type="entry name" value="Xanthine dehydrogenase/oxidase"/>
    <property type="match status" value="1"/>
</dbReference>
<dbReference type="InterPro" id="IPR001041">
    <property type="entry name" value="2Fe-2S_ferredoxin-type"/>
</dbReference>
<dbReference type="InterPro" id="IPR000674">
    <property type="entry name" value="Ald_Oxase/Xan_DH_a/b"/>
</dbReference>
<keyword evidence="7" id="KW-0285">Flavoprotein</keyword>
<dbReference type="PANTHER" id="PTHR45444:SF3">
    <property type="entry name" value="XANTHINE DEHYDROGENASE"/>
    <property type="match status" value="1"/>
</dbReference>
<dbReference type="FunFam" id="3.90.1170.50:FF:000001">
    <property type="entry name" value="Aldehyde oxidase 1"/>
    <property type="match status" value="1"/>
</dbReference>
<feature type="binding site" evidence="21">
    <location>
        <position position="124"/>
    </location>
    <ligand>
        <name>[2Fe-2S] cluster</name>
        <dbReference type="ChEBI" id="CHEBI:190135"/>
        <label>1</label>
    </ligand>
</feature>
<feature type="region of interest" description="Disordered" evidence="22">
    <location>
        <begin position="264"/>
        <end position="283"/>
    </location>
</feature>
<feature type="active site" description="Proton acceptor" evidence="19">
    <location>
        <position position="1363"/>
    </location>
</feature>
<feature type="domain" description="FAD-binding PCMH-type" evidence="24">
    <location>
        <begin position="327"/>
        <end position="513"/>
    </location>
</feature>
<dbReference type="Pfam" id="PF01799">
    <property type="entry name" value="Fer2_2"/>
    <property type="match status" value="1"/>
</dbReference>
<feature type="binding site" evidence="20">
    <location>
        <position position="1015"/>
    </location>
    <ligand>
        <name>substrate</name>
    </ligand>
</feature>
<dbReference type="InterPro" id="IPR002346">
    <property type="entry name" value="Mopterin_DH_FAD-bd"/>
</dbReference>
<dbReference type="PANTHER" id="PTHR45444">
    <property type="entry name" value="XANTHINE DEHYDROGENASE"/>
    <property type="match status" value="1"/>
</dbReference>
<dbReference type="Pfam" id="PF03450">
    <property type="entry name" value="CO_deh_flav_C"/>
    <property type="match status" value="1"/>
</dbReference>
<feature type="domain" description="2Fe-2S ferredoxin-type" evidence="23">
    <location>
        <begin position="71"/>
        <end position="167"/>
    </location>
</feature>
<comment type="cofactor">
    <cofactor evidence="1 20">
        <name>FAD</name>
        <dbReference type="ChEBI" id="CHEBI:57692"/>
    </cofactor>
</comment>
<feature type="binding site" evidence="20">
    <location>
        <position position="435"/>
    </location>
    <ligand>
        <name>FAD</name>
        <dbReference type="ChEBI" id="CHEBI:57692"/>
    </ligand>
</feature>
<keyword evidence="13 21" id="KW-0411">Iron-sulfur</keyword>
<evidence type="ECO:0000256" key="2">
    <source>
        <dbReference type="ARBA" id="ARBA00004275"/>
    </source>
</evidence>
<evidence type="ECO:0000256" key="12">
    <source>
        <dbReference type="ARBA" id="ARBA00023004"/>
    </source>
</evidence>